<feature type="region of interest" description="Disordered" evidence="10">
    <location>
        <begin position="281"/>
        <end position="323"/>
    </location>
</feature>
<keyword evidence="14" id="KW-1185">Reference proteome</keyword>
<keyword evidence="5" id="KW-0106">Calcium</keyword>
<feature type="transmembrane region" description="Helical" evidence="11">
    <location>
        <begin position="825"/>
        <end position="846"/>
    </location>
</feature>
<feature type="region of interest" description="Disordered" evidence="10">
    <location>
        <begin position="222"/>
        <end position="269"/>
    </location>
</feature>
<feature type="transmembrane region" description="Helical" evidence="11">
    <location>
        <begin position="370"/>
        <end position="389"/>
    </location>
</feature>
<keyword evidence="6 11" id="KW-1133">Transmembrane helix</keyword>
<evidence type="ECO:0000256" key="4">
    <source>
        <dbReference type="ARBA" id="ARBA00022737"/>
    </source>
</evidence>
<dbReference type="InterPro" id="IPR044581">
    <property type="entry name" value="TPC1_plant"/>
</dbReference>
<evidence type="ECO:0000256" key="6">
    <source>
        <dbReference type="ARBA" id="ARBA00022989"/>
    </source>
</evidence>
<accession>A0AAD2JM30</accession>
<feature type="region of interest" description="Disordered" evidence="10">
    <location>
        <begin position="133"/>
        <end position="208"/>
    </location>
</feature>
<sequence>MPTLRRSRRSKKQRSHKVKEEKKTEQNTTTPHPYHPSSSSFPVINNVPPPPPAKNNNFGSRVHSESSNLSDITMESRPYHYQQQQQHHHQAIIANAAAASAASALDERSSVLEYSDTSDDYRGEDRYFSLPYSDSSQSLLGNSPTNHHRHDSSGSALQTLRHGSKAHHVVHYSSNSMSFDDKSDGSPEDSLPTFSSNSEIPPDGSPQYQNWVTNLAYAFRSTRNSGSHEAPEEILPEDSIKRGHRSQRSSTTMEFPPSPFESQQQRLNGNETTPLLKDIRRNMHNNNNNGLYGIDESAVSPPPPNDGLLKQEDRKDSRGSKRIKSRKMAAFIAACYLMDYEHGRPPSLSSNFETITPEQLRLFRIQFSEAWRWLGVNLAVVLLFIAHVVNDISSVAMHTFAVTILLVEVWMKEVLYGQDHSRDFGHRDRALVRPMMLLLFALGIESWTRLVLPSDYDATTMTTTPQRPVVFVTAIFKPLVLFYTSRRARNALEALQRIGKIVVRVLLIEVFLILSFAAVACRMFKNSSSLQTLAVSWLSLFELSTTVVNPSLWMPMYEESPSSAFFFIFFIITSSFYLHSLVLSVVFQTYMQASADIHERTLWYREEATRLAFLALAKNGDTETISVGSVRKTLQLVRPHYSNMKIKALMDIVNPDGAQIIDYATFRTKIRQALNASIRTSSSPTTLAMGVEFIAVFVAVSNFFYVLLMTSEFDTTWFDSAAVLCGSAITLLGLLELVIRFNPLRIANFAPLTRLNVTFDGLALIAALVSIVGIVFYIVGDTDLATDYILMGRAIDMIRVMRFFQIFRDIVRRSADVLPALRGPLFLVMTVLHTFVYIGMILWGGAIDVDTLSQNAQITPLYYLNNFNSYAKGLVTMFNIFIVNDWHVIAEVFLYADRHSSPLIVYPFFVLGICIGVFIMLNVVTAFFVEAFMTKLGDKDPKSSTSKSHKSKATDFHIHPDAGVKRISSVRSLKAIADLKKEVDMAASSDDNNSVSSHRSTEIFSFDVYERGGFDQVMSEVNKGISEQGDAFARAVCDYLEVFEGLVAGREKVGYMVCCQQSMNRFGNRRFQNNAMDYVMEEKLQRVVGDMHSELLVLSTSSKFNGRCLVRRFAHKSNPSTELEVAASLLRYQPAVTLLVSRIRPANSPRP</sequence>
<evidence type="ECO:0000256" key="10">
    <source>
        <dbReference type="SAM" id="MobiDB-lite"/>
    </source>
</evidence>
<evidence type="ECO:0000256" key="9">
    <source>
        <dbReference type="ARBA" id="ARBA00023303"/>
    </source>
</evidence>
<dbReference type="AlphaFoldDB" id="A0AAD2JM30"/>
<feature type="transmembrane region" description="Helical" evidence="11">
    <location>
        <begin position="564"/>
        <end position="587"/>
    </location>
</feature>
<feature type="transmembrane region" description="Helical" evidence="11">
    <location>
        <begin position="687"/>
        <end position="708"/>
    </location>
</feature>
<evidence type="ECO:0000313" key="14">
    <source>
        <dbReference type="Proteomes" id="UP001295423"/>
    </source>
</evidence>
<evidence type="ECO:0000256" key="5">
    <source>
        <dbReference type="ARBA" id="ARBA00022837"/>
    </source>
</evidence>
<feature type="transmembrane region" description="Helical" evidence="11">
    <location>
        <begin position="468"/>
        <end position="484"/>
    </location>
</feature>
<evidence type="ECO:0000256" key="2">
    <source>
        <dbReference type="ARBA" id="ARBA00022448"/>
    </source>
</evidence>
<feature type="transmembrane region" description="Helical" evidence="11">
    <location>
        <begin position="904"/>
        <end position="929"/>
    </location>
</feature>
<feature type="compositionally biased region" description="Polar residues" evidence="10">
    <location>
        <begin position="133"/>
        <end position="145"/>
    </location>
</feature>
<dbReference type="EMBL" id="CAKOGP040002147">
    <property type="protein sequence ID" value="CAJ1963532.1"/>
    <property type="molecule type" value="Genomic_DNA"/>
</dbReference>
<evidence type="ECO:0000259" key="12">
    <source>
        <dbReference type="Pfam" id="PF00520"/>
    </source>
</evidence>
<feature type="compositionally biased region" description="Basic residues" evidence="10">
    <location>
        <begin position="1"/>
        <end position="17"/>
    </location>
</feature>
<keyword evidence="3 11" id="KW-0812">Transmembrane</keyword>
<name>A0AAD2JM30_9STRA</name>
<dbReference type="PANTHER" id="PTHR46988:SF2">
    <property type="entry name" value="TWO PORE CALCIUM CHANNEL PROTEIN 1"/>
    <property type="match status" value="1"/>
</dbReference>
<evidence type="ECO:0000313" key="13">
    <source>
        <dbReference type="EMBL" id="CAJ1963532.1"/>
    </source>
</evidence>
<dbReference type="GO" id="GO:0005245">
    <property type="term" value="F:voltage-gated calcium channel activity"/>
    <property type="evidence" value="ECO:0007669"/>
    <property type="project" value="InterPro"/>
</dbReference>
<evidence type="ECO:0000256" key="3">
    <source>
        <dbReference type="ARBA" id="ARBA00022692"/>
    </source>
</evidence>
<evidence type="ECO:0000256" key="8">
    <source>
        <dbReference type="ARBA" id="ARBA00023136"/>
    </source>
</evidence>
<feature type="transmembrane region" description="Helical" evidence="11">
    <location>
        <begin position="505"/>
        <end position="525"/>
    </location>
</feature>
<comment type="caution">
    <text evidence="13">The sequence shown here is derived from an EMBL/GenBank/DDBJ whole genome shotgun (WGS) entry which is preliminary data.</text>
</comment>
<dbReference type="GO" id="GO:0016020">
    <property type="term" value="C:membrane"/>
    <property type="evidence" value="ECO:0007669"/>
    <property type="project" value="UniProtKB-SubCell"/>
</dbReference>
<organism evidence="13 14">
    <name type="scientific">Cylindrotheca closterium</name>
    <dbReference type="NCBI Taxonomy" id="2856"/>
    <lineage>
        <taxon>Eukaryota</taxon>
        <taxon>Sar</taxon>
        <taxon>Stramenopiles</taxon>
        <taxon>Ochrophyta</taxon>
        <taxon>Bacillariophyta</taxon>
        <taxon>Bacillariophyceae</taxon>
        <taxon>Bacillariophycidae</taxon>
        <taxon>Bacillariales</taxon>
        <taxon>Bacillariaceae</taxon>
        <taxon>Cylindrotheca</taxon>
    </lineage>
</organism>
<feature type="transmembrane region" description="Helical" evidence="11">
    <location>
        <begin position="431"/>
        <end position="448"/>
    </location>
</feature>
<dbReference type="InterPro" id="IPR005821">
    <property type="entry name" value="Ion_trans_dom"/>
</dbReference>
<keyword evidence="9" id="KW-0407">Ion channel</keyword>
<feature type="domain" description="Ion transport" evidence="12">
    <location>
        <begin position="696"/>
        <end position="932"/>
    </location>
</feature>
<gene>
    <name evidence="13" type="ORF">CYCCA115_LOCUS20209</name>
</gene>
<keyword evidence="8 11" id="KW-0472">Membrane</keyword>
<feature type="compositionally biased region" description="Low complexity" evidence="10">
    <location>
        <begin position="26"/>
        <end position="46"/>
    </location>
</feature>
<keyword evidence="7" id="KW-0406">Ion transport</keyword>
<dbReference type="Pfam" id="PF00520">
    <property type="entry name" value="Ion_trans"/>
    <property type="match status" value="2"/>
</dbReference>
<dbReference type="Gene3D" id="1.10.287.70">
    <property type="match status" value="2"/>
</dbReference>
<evidence type="ECO:0000256" key="11">
    <source>
        <dbReference type="SAM" id="Phobius"/>
    </source>
</evidence>
<feature type="transmembrane region" description="Helical" evidence="11">
    <location>
        <begin position="720"/>
        <end position="739"/>
    </location>
</feature>
<evidence type="ECO:0000256" key="7">
    <source>
        <dbReference type="ARBA" id="ARBA00023065"/>
    </source>
</evidence>
<feature type="domain" description="Ion transport" evidence="12">
    <location>
        <begin position="435"/>
        <end position="593"/>
    </location>
</feature>
<feature type="compositionally biased region" description="Polar residues" evidence="10">
    <location>
        <begin position="260"/>
        <end position="269"/>
    </location>
</feature>
<comment type="subcellular location">
    <subcellularLocation>
        <location evidence="1">Membrane</location>
        <topology evidence="1">Multi-pass membrane protein</topology>
    </subcellularLocation>
</comment>
<feature type="region of interest" description="Disordered" evidence="10">
    <location>
        <begin position="1"/>
        <end position="75"/>
    </location>
</feature>
<evidence type="ECO:0000256" key="1">
    <source>
        <dbReference type="ARBA" id="ARBA00004141"/>
    </source>
</evidence>
<proteinExistence type="predicted"/>
<keyword evidence="2" id="KW-0813">Transport</keyword>
<dbReference type="PANTHER" id="PTHR46988">
    <property type="entry name" value="TWO PORE CALCIUM CHANNEL PROTEIN 1"/>
    <property type="match status" value="1"/>
</dbReference>
<protein>
    <recommendedName>
        <fullName evidence="12">Ion transport domain-containing protein</fullName>
    </recommendedName>
</protein>
<keyword evidence="4" id="KW-0677">Repeat</keyword>
<feature type="transmembrane region" description="Helical" evidence="11">
    <location>
        <begin position="759"/>
        <end position="779"/>
    </location>
</feature>
<reference evidence="13" key="1">
    <citation type="submission" date="2023-08" db="EMBL/GenBank/DDBJ databases">
        <authorList>
            <person name="Audoor S."/>
            <person name="Bilcke G."/>
        </authorList>
    </citation>
    <scope>NUCLEOTIDE SEQUENCE</scope>
</reference>
<feature type="compositionally biased region" description="Basic and acidic residues" evidence="10">
    <location>
        <begin position="309"/>
        <end position="319"/>
    </location>
</feature>
<dbReference type="Proteomes" id="UP001295423">
    <property type="component" value="Unassembled WGS sequence"/>
</dbReference>